<dbReference type="PANTHER" id="PTHR33375:SF7">
    <property type="entry name" value="CHROMOSOME 2-PARTITIONING PROTEIN PARB-RELATED"/>
    <property type="match status" value="1"/>
</dbReference>
<evidence type="ECO:0000313" key="4">
    <source>
        <dbReference type="EMBL" id="PPU94453.1"/>
    </source>
</evidence>
<dbReference type="AlphaFoldDB" id="A0A2S7EPI5"/>
<dbReference type="SMART" id="SM00470">
    <property type="entry name" value="ParB"/>
    <property type="match status" value="1"/>
</dbReference>
<keyword evidence="5" id="KW-1185">Reference proteome</keyword>
<feature type="coiled-coil region" evidence="1">
    <location>
        <begin position="321"/>
        <end position="374"/>
    </location>
</feature>
<dbReference type="RefSeq" id="WP_046980309.1">
    <property type="nucleotide sequence ID" value="NZ_CP043476.1"/>
</dbReference>
<dbReference type="PANTHER" id="PTHR33375">
    <property type="entry name" value="CHROMOSOME-PARTITIONING PROTEIN PARB-RELATED"/>
    <property type="match status" value="1"/>
</dbReference>
<sequence>MNANTQVSQIETRAIQAPALKAADPTKNLILVPLSRLVSRPTGRNVRKTPRMSIPELAASIQGVGLLQNLIVIAAADGEHYEVAAGGRRLAALKLLAKKHRISKEWDVPCLLVADGTARTASLTENVQREAMHPADQFEAFAALVTEGRPIEDIAADFSVSPLVVQRRLKLANVSPRLLADYRAEVVSLDQLMALAITDDHAAQEGAFYDAPTWQRSPHNLRDRLTEREIDAYRHPLVRFVGLDTYDAAGGGIRRDLFAEGDAGVYLTDAALLERLAQDKLAGIAAEVKAEGWAWVDATPSVTHADLHAFQRAPRERREPNKREAARIEKLQTKLHELAEAVEAALDADDEEKADALQEDGERLGEQLQALEDGLQDYAGSVKAAAGAIVTLDHSGEAVIHRGLLREAEAKALRTLERLRQGFGSEGEAGNDDEGEDAAQPKAASLSDRLAQRLSAHRTAALQIEVARHPQVALAALVHGMVQTVLQQSHDGHDLPLGVSLKVQDRLDGMAPDVSESPTAVALREPQQVAGEALPEDSAELFAVLLAKSQDELVRLLSVCVASTVDVVTPRATTHQPGAELAQAVGLDMAAWWKPTAEGYFRHIAKPMILEAVGEFAPSHVTRLAKLKKGDIASEAERLADGTGRMPAVFQADAPQQDAQDVAADEEAEAPEDAAAVADEQPQAEALAA</sequence>
<feature type="compositionally biased region" description="Low complexity" evidence="2">
    <location>
        <begin position="673"/>
        <end position="689"/>
    </location>
</feature>
<protein>
    <submittedName>
        <fullName evidence="4">Chromosome partitioning protein ParB</fullName>
    </submittedName>
</protein>
<feature type="domain" description="ParB-like N-terminal" evidence="3">
    <location>
        <begin position="30"/>
        <end position="127"/>
    </location>
</feature>
<feature type="compositionally biased region" description="Acidic residues" evidence="2">
    <location>
        <begin position="663"/>
        <end position="672"/>
    </location>
</feature>
<dbReference type="Proteomes" id="UP000238261">
    <property type="component" value="Unassembled WGS sequence"/>
</dbReference>
<feature type="compositionally biased region" description="Low complexity" evidence="2">
    <location>
        <begin position="651"/>
        <end position="662"/>
    </location>
</feature>
<comment type="caution">
    <text evidence="4">The sequence shown here is derived from an EMBL/GenBank/DDBJ whole genome shotgun (WGS) entry which is preliminary data.</text>
</comment>
<evidence type="ECO:0000313" key="5">
    <source>
        <dbReference type="Proteomes" id="UP000238261"/>
    </source>
</evidence>
<proteinExistence type="predicted"/>
<evidence type="ECO:0000259" key="3">
    <source>
        <dbReference type="SMART" id="SM00470"/>
    </source>
</evidence>
<dbReference type="OrthoDB" id="9813122at2"/>
<dbReference type="Gene3D" id="3.90.1530.30">
    <property type="match status" value="1"/>
</dbReference>
<dbReference type="CDD" id="cd16406">
    <property type="entry name" value="ParB_N_like"/>
    <property type="match status" value="1"/>
</dbReference>
<name>A0A2S7EPI5_9XANT</name>
<dbReference type="SUPFAM" id="SSF109709">
    <property type="entry name" value="KorB DNA-binding domain-like"/>
    <property type="match status" value="1"/>
</dbReference>
<dbReference type="InterPro" id="IPR003115">
    <property type="entry name" value="ParB_N"/>
</dbReference>
<dbReference type="Gene3D" id="1.10.10.2830">
    <property type="match status" value="1"/>
</dbReference>
<organism evidence="4 5">
    <name type="scientific">Xanthomonas hyacinthi</name>
    <dbReference type="NCBI Taxonomy" id="56455"/>
    <lineage>
        <taxon>Bacteria</taxon>
        <taxon>Pseudomonadati</taxon>
        <taxon>Pseudomonadota</taxon>
        <taxon>Gammaproteobacteria</taxon>
        <taxon>Lysobacterales</taxon>
        <taxon>Lysobacteraceae</taxon>
        <taxon>Xanthomonas</taxon>
    </lineage>
</organism>
<feature type="region of interest" description="Disordered" evidence="2">
    <location>
        <begin position="423"/>
        <end position="449"/>
    </location>
</feature>
<keyword evidence="1" id="KW-0175">Coiled coil</keyword>
<reference evidence="5" key="1">
    <citation type="submission" date="2016-08" db="EMBL/GenBank/DDBJ databases">
        <authorList>
            <person name="Merda D."/>
            <person name="Briand M."/>
            <person name="Taghouti G."/>
            <person name="Carrere S."/>
            <person name="Gouzy J."/>
            <person name="Portier P."/>
            <person name="Jacques M.-A."/>
            <person name="Fischer-Le Saux M."/>
        </authorList>
    </citation>
    <scope>NUCLEOTIDE SEQUENCE [LARGE SCALE GENOMIC DNA]</scope>
    <source>
        <strain evidence="5">CFBP1156</strain>
    </source>
</reference>
<dbReference type="EMBL" id="MDEG01000036">
    <property type="protein sequence ID" value="PPU94453.1"/>
    <property type="molecule type" value="Genomic_DNA"/>
</dbReference>
<gene>
    <name evidence="4" type="ORF">XhyaCFBP1156_20025</name>
</gene>
<dbReference type="GO" id="GO:0005694">
    <property type="term" value="C:chromosome"/>
    <property type="evidence" value="ECO:0007669"/>
    <property type="project" value="TreeGrafter"/>
</dbReference>
<dbReference type="InterPro" id="IPR050336">
    <property type="entry name" value="Chromosome_partition/occlusion"/>
</dbReference>
<dbReference type="InterPro" id="IPR036086">
    <property type="entry name" value="ParB/Sulfiredoxin_sf"/>
</dbReference>
<feature type="region of interest" description="Disordered" evidence="2">
    <location>
        <begin position="650"/>
        <end position="689"/>
    </location>
</feature>
<evidence type="ECO:0000256" key="2">
    <source>
        <dbReference type="SAM" id="MobiDB-lite"/>
    </source>
</evidence>
<dbReference type="GO" id="GO:0007059">
    <property type="term" value="P:chromosome segregation"/>
    <property type="evidence" value="ECO:0007669"/>
    <property type="project" value="TreeGrafter"/>
</dbReference>
<dbReference type="SUPFAM" id="SSF110849">
    <property type="entry name" value="ParB/Sulfiredoxin"/>
    <property type="match status" value="1"/>
</dbReference>
<dbReference type="Pfam" id="PF02195">
    <property type="entry name" value="ParB_N"/>
    <property type="match status" value="1"/>
</dbReference>
<evidence type="ECO:0000256" key="1">
    <source>
        <dbReference type="SAM" id="Coils"/>
    </source>
</evidence>
<accession>A0A2S7EPI5</accession>